<dbReference type="GO" id="GO:0009318">
    <property type="term" value="C:exodeoxyribonuclease VII complex"/>
    <property type="evidence" value="ECO:0007669"/>
    <property type="project" value="UniProtKB-UniRule"/>
</dbReference>
<dbReference type="GO" id="GO:0008855">
    <property type="term" value="F:exodeoxyribonuclease VII activity"/>
    <property type="evidence" value="ECO:0007669"/>
    <property type="project" value="UniProtKB-UniRule"/>
</dbReference>
<dbReference type="PANTHER" id="PTHR34137:SF1">
    <property type="entry name" value="EXODEOXYRIBONUCLEASE 7 SMALL SUBUNIT"/>
    <property type="match status" value="1"/>
</dbReference>
<keyword evidence="4 6" id="KW-0378">Hydrolase</keyword>
<dbReference type="SUPFAM" id="SSF116842">
    <property type="entry name" value="XseB-like"/>
    <property type="match status" value="1"/>
</dbReference>
<dbReference type="InterPro" id="IPR003761">
    <property type="entry name" value="Exonuc_VII_S"/>
</dbReference>
<reference evidence="7" key="1">
    <citation type="submission" date="2021-04" db="EMBL/GenBank/DDBJ databases">
        <title>The genome sequence of Ideonella sp. 4Y11.</title>
        <authorList>
            <person name="Liu Y."/>
        </authorList>
    </citation>
    <scope>NUCLEOTIDE SEQUENCE</scope>
    <source>
        <strain evidence="7">4Y11</strain>
    </source>
</reference>
<evidence type="ECO:0000256" key="1">
    <source>
        <dbReference type="ARBA" id="ARBA00009998"/>
    </source>
</evidence>
<evidence type="ECO:0000256" key="2">
    <source>
        <dbReference type="ARBA" id="ARBA00022490"/>
    </source>
</evidence>
<dbReference type="RefSeq" id="WP_210799861.1">
    <property type="nucleotide sequence ID" value="NZ_JAGQDE010000001.1"/>
</dbReference>
<dbReference type="GO" id="GO:0005829">
    <property type="term" value="C:cytosol"/>
    <property type="evidence" value="ECO:0007669"/>
    <property type="project" value="TreeGrafter"/>
</dbReference>
<comment type="subcellular location">
    <subcellularLocation>
        <location evidence="6">Cytoplasm</location>
    </subcellularLocation>
</comment>
<dbReference type="AlphaFoldDB" id="A0A940YCC0"/>
<dbReference type="EMBL" id="JAGQDE010000001">
    <property type="protein sequence ID" value="MBQ0957560.1"/>
    <property type="molecule type" value="Genomic_DNA"/>
</dbReference>
<dbReference type="PANTHER" id="PTHR34137">
    <property type="entry name" value="EXODEOXYRIBONUCLEASE 7 SMALL SUBUNIT"/>
    <property type="match status" value="1"/>
</dbReference>
<sequence length="80" mass="8735">MPRSSPKADPGQPASYEEALAELDGLIAAMEGGQLPLDRLLGSYQRAAVLLEFCRGRLEAVEQQVKVLEDGQLKPWTNNP</sequence>
<evidence type="ECO:0000313" key="7">
    <source>
        <dbReference type="EMBL" id="MBQ0957560.1"/>
    </source>
</evidence>
<dbReference type="GO" id="GO:0006308">
    <property type="term" value="P:DNA catabolic process"/>
    <property type="evidence" value="ECO:0007669"/>
    <property type="project" value="UniProtKB-UniRule"/>
</dbReference>
<dbReference type="EC" id="3.1.11.6" evidence="6"/>
<dbReference type="NCBIfam" id="TIGR01280">
    <property type="entry name" value="xseB"/>
    <property type="match status" value="1"/>
</dbReference>
<proteinExistence type="inferred from homology"/>
<evidence type="ECO:0000313" key="8">
    <source>
        <dbReference type="Proteomes" id="UP000678374"/>
    </source>
</evidence>
<evidence type="ECO:0000256" key="6">
    <source>
        <dbReference type="HAMAP-Rule" id="MF_00337"/>
    </source>
</evidence>
<keyword evidence="8" id="KW-1185">Reference proteome</keyword>
<comment type="function">
    <text evidence="6">Bidirectionally degrades single-stranded DNA into large acid-insoluble oligonucleotides, which are then degraded further into small acid-soluble oligonucleotides.</text>
</comment>
<gene>
    <name evidence="6 7" type="primary">xseB</name>
    <name evidence="7" type="ORF">KAK06_01195</name>
</gene>
<comment type="subunit">
    <text evidence="6">Heterooligomer composed of large and small subunits.</text>
</comment>
<comment type="catalytic activity">
    <reaction evidence="6">
        <text>Exonucleolytic cleavage in either 5'- to 3'- or 3'- to 5'-direction to yield nucleoside 5'-phosphates.</text>
        <dbReference type="EC" id="3.1.11.6"/>
    </reaction>
</comment>
<protein>
    <recommendedName>
        <fullName evidence="6">Exodeoxyribonuclease 7 small subunit</fullName>
        <ecNumber evidence="6">3.1.11.6</ecNumber>
    </recommendedName>
    <alternativeName>
        <fullName evidence="6">Exodeoxyribonuclease VII small subunit</fullName>
        <shortName evidence="6">Exonuclease VII small subunit</shortName>
    </alternativeName>
</protein>
<comment type="similarity">
    <text evidence="1 6">Belongs to the XseB family.</text>
</comment>
<dbReference type="Pfam" id="PF02609">
    <property type="entry name" value="Exonuc_VII_S"/>
    <property type="match status" value="1"/>
</dbReference>
<organism evidence="7 8">
    <name type="scientific">Ideonella aquatica</name>
    <dbReference type="NCBI Taxonomy" id="2824119"/>
    <lineage>
        <taxon>Bacteria</taxon>
        <taxon>Pseudomonadati</taxon>
        <taxon>Pseudomonadota</taxon>
        <taxon>Betaproteobacteria</taxon>
        <taxon>Burkholderiales</taxon>
        <taxon>Sphaerotilaceae</taxon>
        <taxon>Ideonella</taxon>
    </lineage>
</organism>
<evidence type="ECO:0000256" key="3">
    <source>
        <dbReference type="ARBA" id="ARBA00022722"/>
    </source>
</evidence>
<keyword evidence="2 6" id="KW-0963">Cytoplasm</keyword>
<name>A0A940YCC0_9BURK</name>
<dbReference type="Proteomes" id="UP000678374">
    <property type="component" value="Unassembled WGS sequence"/>
</dbReference>
<evidence type="ECO:0000256" key="4">
    <source>
        <dbReference type="ARBA" id="ARBA00022801"/>
    </source>
</evidence>
<evidence type="ECO:0000256" key="5">
    <source>
        <dbReference type="ARBA" id="ARBA00022839"/>
    </source>
</evidence>
<dbReference type="Gene3D" id="1.10.287.1040">
    <property type="entry name" value="Exonuclease VII, small subunit"/>
    <property type="match status" value="1"/>
</dbReference>
<accession>A0A940YCC0</accession>
<dbReference type="PIRSF" id="PIRSF006488">
    <property type="entry name" value="Exonuc_VII_S"/>
    <property type="match status" value="1"/>
</dbReference>
<comment type="caution">
    <text evidence="7">The sequence shown here is derived from an EMBL/GenBank/DDBJ whole genome shotgun (WGS) entry which is preliminary data.</text>
</comment>
<keyword evidence="3 6" id="KW-0540">Nuclease</keyword>
<dbReference type="InterPro" id="IPR037004">
    <property type="entry name" value="Exonuc_VII_ssu_sf"/>
</dbReference>
<dbReference type="HAMAP" id="MF_00337">
    <property type="entry name" value="Exonuc_7_S"/>
    <property type="match status" value="1"/>
</dbReference>
<keyword evidence="5 6" id="KW-0269">Exonuclease</keyword>